<dbReference type="PANTHER" id="PTHR30290:SF10">
    <property type="entry name" value="PERIPLASMIC OLIGOPEPTIDE-BINDING PROTEIN-RELATED"/>
    <property type="match status" value="1"/>
</dbReference>
<dbReference type="EMBL" id="FQZL01000005">
    <property type="protein sequence ID" value="SHI49559.1"/>
    <property type="molecule type" value="Genomic_DNA"/>
</dbReference>
<dbReference type="PIRSF" id="PIRSF002741">
    <property type="entry name" value="MppA"/>
    <property type="match status" value="1"/>
</dbReference>
<keyword evidence="3" id="KW-0813">Transport</keyword>
<evidence type="ECO:0000256" key="6">
    <source>
        <dbReference type="SAM" id="SignalP"/>
    </source>
</evidence>
<dbReference type="GO" id="GO:0042597">
    <property type="term" value="C:periplasmic space"/>
    <property type="evidence" value="ECO:0007669"/>
    <property type="project" value="UniProtKB-ARBA"/>
</dbReference>
<accession>A0A1M6BLG0</accession>
<feature type="signal peptide" evidence="6">
    <location>
        <begin position="1"/>
        <end position="25"/>
    </location>
</feature>
<evidence type="ECO:0000313" key="8">
    <source>
        <dbReference type="EMBL" id="SHI49559.1"/>
    </source>
</evidence>
<protein>
    <submittedName>
        <fullName evidence="8">Peptide/nickel transport system substrate-binding protein</fullName>
    </submittedName>
</protein>
<comment type="similarity">
    <text evidence="2">Belongs to the bacterial solute-binding protein 5 family.</text>
</comment>
<evidence type="ECO:0000259" key="7">
    <source>
        <dbReference type="Pfam" id="PF00496"/>
    </source>
</evidence>
<evidence type="ECO:0000256" key="1">
    <source>
        <dbReference type="ARBA" id="ARBA00004196"/>
    </source>
</evidence>
<dbReference type="AlphaFoldDB" id="A0A1M6BLG0"/>
<dbReference type="Proteomes" id="UP000184052">
    <property type="component" value="Unassembled WGS sequence"/>
</dbReference>
<evidence type="ECO:0000313" key="9">
    <source>
        <dbReference type="Proteomes" id="UP000184052"/>
    </source>
</evidence>
<dbReference type="GO" id="GO:1904680">
    <property type="term" value="F:peptide transmembrane transporter activity"/>
    <property type="evidence" value="ECO:0007669"/>
    <property type="project" value="TreeGrafter"/>
</dbReference>
<dbReference type="GO" id="GO:0030313">
    <property type="term" value="C:cell envelope"/>
    <property type="evidence" value="ECO:0007669"/>
    <property type="project" value="UniProtKB-SubCell"/>
</dbReference>
<keyword evidence="4 6" id="KW-0732">Signal</keyword>
<organism evidence="8 9">
    <name type="scientific">Dethiosulfatibacter aminovorans DSM 17477</name>
    <dbReference type="NCBI Taxonomy" id="1121476"/>
    <lineage>
        <taxon>Bacteria</taxon>
        <taxon>Bacillati</taxon>
        <taxon>Bacillota</taxon>
        <taxon>Tissierellia</taxon>
        <taxon>Dethiosulfatibacter</taxon>
    </lineage>
</organism>
<dbReference type="RefSeq" id="WP_073046349.1">
    <property type="nucleotide sequence ID" value="NZ_FQZL01000005.1"/>
</dbReference>
<sequence length="548" mass="61285">MTNKRKFLSLLLVLILCLSAFTGCSQPTEEPAQEPAEEPSDQTPAEEPDSNEPVAEEDKFGGVLNIALASAPKNLDPIKYTGVYEGQVIRSVADTLVAYKQDLSGIAPNLATEWSASEDGLVYTFKLRDDVYFQKGEYQDGKHFTAADVKYALERSANESAMNRLGMLDHVEIINDYEVELYLNEPSSAFLTVLTDAGNVIVPQEEVEGWGDSFGSHLVGTGPFALKEFKMDQEVILEKNENYWAADPYLDGLVYKIITDSNQMTNALRTGEIDVATDLTGESVQIVRDDADLVIQELPGLHVAYMYMNLMHGPTADIKVREAIIRAVDIDEMVKGIYQFDEAQRAYLPLPPGSWGYDASLESIVPSYNPELAKQLLEEAGYPDGFSLEIYVSNKPARVKMCTILQAYLKQNLNIDLEIKTAEWGTFSEIASSGQADMYGMSWTWYPDPFFFLNKMFHSSEIGALGNGQGFNNPEVDRLLDEALKVTDTEERAALYKEALKLITENYSRINYSNEKVIYGFNPAVQDFMMRADNQIVVCSPEINVWMK</sequence>
<feature type="compositionally biased region" description="Acidic residues" evidence="5">
    <location>
        <begin position="31"/>
        <end position="50"/>
    </location>
</feature>
<dbReference type="Gene3D" id="3.40.190.10">
    <property type="entry name" value="Periplasmic binding protein-like II"/>
    <property type="match status" value="1"/>
</dbReference>
<dbReference type="PANTHER" id="PTHR30290">
    <property type="entry name" value="PERIPLASMIC BINDING COMPONENT OF ABC TRANSPORTER"/>
    <property type="match status" value="1"/>
</dbReference>
<feature type="domain" description="Solute-binding protein family 5" evidence="7">
    <location>
        <begin position="106"/>
        <end position="462"/>
    </location>
</feature>
<proteinExistence type="inferred from homology"/>
<dbReference type="GO" id="GO:0015833">
    <property type="term" value="P:peptide transport"/>
    <property type="evidence" value="ECO:0007669"/>
    <property type="project" value="TreeGrafter"/>
</dbReference>
<dbReference type="Pfam" id="PF00496">
    <property type="entry name" value="SBP_bac_5"/>
    <property type="match status" value="1"/>
</dbReference>
<gene>
    <name evidence="8" type="ORF">SAMN02745751_00399</name>
</gene>
<dbReference type="Gene3D" id="3.10.105.10">
    <property type="entry name" value="Dipeptide-binding Protein, Domain 3"/>
    <property type="match status" value="1"/>
</dbReference>
<evidence type="ECO:0000256" key="4">
    <source>
        <dbReference type="ARBA" id="ARBA00022729"/>
    </source>
</evidence>
<name>A0A1M6BLG0_9FIRM</name>
<dbReference type="InterPro" id="IPR000914">
    <property type="entry name" value="SBP_5_dom"/>
</dbReference>
<dbReference type="InterPro" id="IPR039424">
    <property type="entry name" value="SBP_5"/>
</dbReference>
<dbReference type="SUPFAM" id="SSF53850">
    <property type="entry name" value="Periplasmic binding protein-like II"/>
    <property type="match status" value="1"/>
</dbReference>
<dbReference type="InterPro" id="IPR030678">
    <property type="entry name" value="Peptide/Ni-bd"/>
</dbReference>
<evidence type="ECO:0000256" key="5">
    <source>
        <dbReference type="SAM" id="MobiDB-lite"/>
    </source>
</evidence>
<evidence type="ECO:0000256" key="2">
    <source>
        <dbReference type="ARBA" id="ARBA00005695"/>
    </source>
</evidence>
<feature type="chain" id="PRO_5039210682" evidence="6">
    <location>
        <begin position="26"/>
        <end position="548"/>
    </location>
</feature>
<dbReference type="OrthoDB" id="9772924at2"/>
<reference evidence="8 9" key="1">
    <citation type="submission" date="2016-11" db="EMBL/GenBank/DDBJ databases">
        <authorList>
            <person name="Jaros S."/>
            <person name="Januszkiewicz K."/>
            <person name="Wedrychowicz H."/>
        </authorList>
    </citation>
    <scope>NUCLEOTIDE SEQUENCE [LARGE SCALE GENOMIC DNA]</scope>
    <source>
        <strain evidence="8 9">DSM 17477</strain>
    </source>
</reference>
<comment type="subcellular location">
    <subcellularLocation>
        <location evidence="1">Cell envelope</location>
    </subcellularLocation>
</comment>
<dbReference type="STRING" id="1121476.SAMN02745751_00399"/>
<feature type="region of interest" description="Disordered" evidence="5">
    <location>
        <begin position="26"/>
        <end position="56"/>
    </location>
</feature>
<dbReference type="PROSITE" id="PS51257">
    <property type="entry name" value="PROKAR_LIPOPROTEIN"/>
    <property type="match status" value="1"/>
</dbReference>
<evidence type="ECO:0000256" key="3">
    <source>
        <dbReference type="ARBA" id="ARBA00022448"/>
    </source>
</evidence>
<dbReference type="GO" id="GO:0043190">
    <property type="term" value="C:ATP-binding cassette (ABC) transporter complex"/>
    <property type="evidence" value="ECO:0007669"/>
    <property type="project" value="InterPro"/>
</dbReference>
<keyword evidence="9" id="KW-1185">Reference proteome</keyword>
<dbReference type="CDD" id="cd00995">
    <property type="entry name" value="PBP2_NikA_DppA_OppA_like"/>
    <property type="match status" value="1"/>
</dbReference>